<comment type="similarity">
    <text evidence="3">Belongs to the intermediate filament family.</text>
</comment>
<dbReference type="SMART" id="SM01391">
    <property type="entry name" value="Filament"/>
    <property type="match status" value="1"/>
</dbReference>
<keyword evidence="2 4" id="KW-0175">Coiled coil</keyword>
<dbReference type="GO" id="GO:0042383">
    <property type="term" value="C:sarcolemma"/>
    <property type="evidence" value="ECO:0007669"/>
    <property type="project" value="TreeGrafter"/>
</dbReference>
<dbReference type="GO" id="GO:0005200">
    <property type="term" value="F:structural constituent of cytoskeleton"/>
    <property type="evidence" value="ECO:0007669"/>
    <property type="project" value="InterPro"/>
</dbReference>
<dbReference type="Ensembl" id="ENSMMOT00000010732.1">
    <property type="protein sequence ID" value="ENSMMOP00000010549.1"/>
    <property type="gene ID" value="ENSMMOG00000008139.1"/>
</dbReference>
<organism evidence="7 8">
    <name type="scientific">Mola mola</name>
    <name type="common">Ocean sunfish</name>
    <name type="synonym">Tetraodon mola</name>
    <dbReference type="NCBI Taxonomy" id="94237"/>
    <lineage>
        <taxon>Eukaryota</taxon>
        <taxon>Metazoa</taxon>
        <taxon>Chordata</taxon>
        <taxon>Craniata</taxon>
        <taxon>Vertebrata</taxon>
        <taxon>Euteleostomi</taxon>
        <taxon>Actinopterygii</taxon>
        <taxon>Neopterygii</taxon>
        <taxon>Teleostei</taxon>
        <taxon>Neoteleostei</taxon>
        <taxon>Acanthomorphata</taxon>
        <taxon>Eupercaria</taxon>
        <taxon>Tetraodontiformes</taxon>
        <taxon>Molidae</taxon>
        <taxon>Mola</taxon>
    </lineage>
</organism>
<dbReference type="OMA" id="KMLYASE"/>
<evidence type="ECO:0000256" key="3">
    <source>
        <dbReference type="RuleBase" id="RU000685"/>
    </source>
</evidence>
<feature type="compositionally biased region" description="Basic and acidic residues" evidence="5">
    <location>
        <begin position="480"/>
        <end position="518"/>
    </location>
</feature>
<protein>
    <recommendedName>
        <fullName evidence="6">IF rod domain-containing protein</fullName>
    </recommendedName>
</protein>
<evidence type="ECO:0000256" key="5">
    <source>
        <dbReference type="SAM" id="MobiDB-lite"/>
    </source>
</evidence>
<dbReference type="Gene3D" id="1.20.5.1160">
    <property type="entry name" value="Vasodilator-stimulated phosphoprotein"/>
    <property type="match status" value="1"/>
</dbReference>
<feature type="coiled-coil region" evidence="4">
    <location>
        <begin position="202"/>
        <end position="289"/>
    </location>
</feature>
<dbReference type="GO" id="GO:0031443">
    <property type="term" value="P:fast-twitch skeletal muscle fiber contraction"/>
    <property type="evidence" value="ECO:0007669"/>
    <property type="project" value="TreeGrafter"/>
</dbReference>
<dbReference type="PANTHER" id="PTHR47136:SF1">
    <property type="entry name" value="SYNEMIN"/>
    <property type="match status" value="1"/>
</dbReference>
<dbReference type="InterPro" id="IPR018039">
    <property type="entry name" value="IF_conserved"/>
</dbReference>
<evidence type="ECO:0000259" key="6">
    <source>
        <dbReference type="SMART" id="SM01391"/>
    </source>
</evidence>
<dbReference type="Gene3D" id="1.20.5.170">
    <property type="match status" value="1"/>
</dbReference>
<feature type="domain" description="IF rod" evidence="6">
    <location>
        <begin position="10"/>
        <end position="317"/>
    </location>
</feature>
<dbReference type="GO" id="GO:0008307">
    <property type="term" value="F:structural constituent of muscle"/>
    <property type="evidence" value="ECO:0007669"/>
    <property type="project" value="InterPro"/>
</dbReference>
<evidence type="ECO:0000313" key="7">
    <source>
        <dbReference type="Ensembl" id="ENSMMOP00000010549.1"/>
    </source>
</evidence>
<dbReference type="GO" id="GO:0045104">
    <property type="term" value="P:intermediate filament cytoskeleton organization"/>
    <property type="evidence" value="ECO:0007669"/>
    <property type="project" value="InterPro"/>
</dbReference>
<dbReference type="PROSITE" id="PS00226">
    <property type="entry name" value="IF_ROD_1"/>
    <property type="match status" value="1"/>
</dbReference>
<reference evidence="7" key="1">
    <citation type="submission" date="2025-08" db="UniProtKB">
        <authorList>
            <consortium name="Ensembl"/>
        </authorList>
    </citation>
    <scope>IDENTIFICATION</scope>
</reference>
<dbReference type="SUPFAM" id="SSF64593">
    <property type="entry name" value="Intermediate filament protein, coiled coil region"/>
    <property type="match status" value="2"/>
</dbReference>
<dbReference type="Proteomes" id="UP000261620">
    <property type="component" value="Unplaced"/>
</dbReference>
<feature type="coiled-coil region" evidence="4">
    <location>
        <begin position="8"/>
        <end position="82"/>
    </location>
</feature>
<name>A0A3Q3WNM1_MOLML</name>
<feature type="region of interest" description="Disordered" evidence="5">
    <location>
        <begin position="362"/>
        <end position="382"/>
    </location>
</feature>
<sequence length="1013" mass="115155">MLPFKRTFESDKQQLRELNSRLAQYLSRTKQLEQENVHLITEINQLRRARAAGREPSYQAEMRDMRRMVAQLSFEKSQAEKEKERLWQELQMVQGLCSEQTEMCRDISGALKGCEKELHHTHETNDHLQQHVLQLEGECMSLEDAHRHHMELLRREVESRVVPIVAQTYRGPPAASTEEVHEYARGLSEEWIETFDMYRHKVEEMERAIKADQEMLGDLQREKTLYASELDKLRAEAEKQDQVQLRLEEHMMHLQEKFQLDCNEYQMIIEQLEHERNVMAEAIAEKMREHQQLLQVKMDLGMEVAAYRALLEGERVGLQDASRRVAQHQRERVIDIRMPPQPYTPRASSLTTRQLMDIRYTPPTSSLRRSPVPPIGSTSPSRVIPITVTGRVQHQSPASRRDMISFTKAQAAMSSTATTTTTKDKPTGQRENQTNVPKMEIEKAEPIKQVPQEETQVSPIKSSTTEAKSVTVVSPPMMSLRERNETRSEKQVSDEKEKDKVYERDHKDNEKREPISPHEKKILDTVSLEEIIENVIKPAGIEAKVGSSGESKVQYHVEKTEQEDGKTKMQIVLESKVEEELDISEDSGLEELQNQRVKNVSLEDIKDTATGSMIKSLLSCLQESEDLGNKTINVEIIEEPGDSHSDEELEIERKSKSSFNEPTSTYFQIEELENVTHEPQRSDDDDAMKTSMTGTDNIRVGSVQVQDVSKESEISYFSHDQEPHDYFVSTPDDNFSEHEEGGGITSYGHYGMLDDLSDERYYQDDVILPQKVFVEESDEYNLPGGHSFVKESFSECIIEEEVCVSPVVQESVLELLKEDSLEPKEQLKGALEKLQSSVSGPLREELAFLTKVSSEGPQNVAVDVKKVQQSNDNGTMTIVAEMNVSQTLEDSGVLEAGDDLSEEQIMAALKSSDLGLDKAFQGGARGGYSFKISKEENVMYGEEFEDLADEGESALEITEKHLQLGPSEKSFTYQMDIQGSHAKASLEPEIQSQTLSTPVKRIATLILESPTND</sequence>
<proteinExistence type="inferred from homology"/>
<keyword evidence="1 3" id="KW-0403">Intermediate filament</keyword>
<dbReference type="InterPro" id="IPR030634">
    <property type="entry name" value="SYNM"/>
</dbReference>
<feature type="region of interest" description="Disordered" evidence="5">
    <location>
        <begin position="411"/>
        <end position="518"/>
    </location>
</feature>
<dbReference type="AlphaFoldDB" id="A0A3Q3WNM1"/>
<feature type="compositionally biased region" description="Polar residues" evidence="5">
    <location>
        <begin position="452"/>
        <end position="472"/>
    </location>
</feature>
<dbReference type="PANTHER" id="PTHR47136">
    <property type="entry name" value="SYNEMIN"/>
    <property type="match status" value="1"/>
</dbReference>
<dbReference type="GO" id="GO:0017166">
    <property type="term" value="F:vinculin binding"/>
    <property type="evidence" value="ECO:0007669"/>
    <property type="project" value="TreeGrafter"/>
</dbReference>
<evidence type="ECO:0000256" key="2">
    <source>
        <dbReference type="ARBA" id="ARBA00023054"/>
    </source>
</evidence>
<dbReference type="GO" id="GO:0005882">
    <property type="term" value="C:intermediate filament"/>
    <property type="evidence" value="ECO:0007669"/>
    <property type="project" value="UniProtKB-KW"/>
</dbReference>
<evidence type="ECO:0000313" key="8">
    <source>
        <dbReference type="Proteomes" id="UP000261620"/>
    </source>
</evidence>
<dbReference type="GO" id="GO:0043034">
    <property type="term" value="C:costamere"/>
    <property type="evidence" value="ECO:0007669"/>
    <property type="project" value="TreeGrafter"/>
</dbReference>
<feature type="compositionally biased region" description="Low complexity" evidence="5">
    <location>
        <begin position="411"/>
        <end position="421"/>
    </location>
</feature>
<reference evidence="7" key="2">
    <citation type="submission" date="2025-09" db="UniProtKB">
        <authorList>
            <consortium name="Ensembl"/>
        </authorList>
    </citation>
    <scope>IDENTIFICATION</scope>
</reference>
<keyword evidence="8" id="KW-1185">Reference proteome</keyword>
<evidence type="ECO:0000256" key="4">
    <source>
        <dbReference type="SAM" id="Coils"/>
    </source>
</evidence>
<accession>A0A3Q3WNM1</accession>
<dbReference type="GO" id="GO:0060053">
    <property type="term" value="C:neurofilament cytoskeleton"/>
    <property type="evidence" value="ECO:0007669"/>
    <property type="project" value="TreeGrafter"/>
</dbReference>
<dbReference type="InterPro" id="IPR039008">
    <property type="entry name" value="IF_rod_dom"/>
</dbReference>
<evidence type="ECO:0000256" key="1">
    <source>
        <dbReference type="ARBA" id="ARBA00022754"/>
    </source>
</evidence>
<dbReference type="Pfam" id="PF00038">
    <property type="entry name" value="Filament"/>
    <property type="match status" value="1"/>
</dbReference>
<dbReference type="STRING" id="94237.ENSMMOP00000010549"/>
<dbReference type="GO" id="GO:0019215">
    <property type="term" value="F:intermediate filament binding"/>
    <property type="evidence" value="ECO:0007669"/>
    <property type="project" value="TreeGrafter"/>
</dbReference>